<dbReference type="SMART" id="SM00327">
    <property type="entry name" value="VWA"/>
    <property type="match status" value="1"/>
</dbReference>
<dbReference type="Pfam" id="PF13519">
    <property type="entry name" value="VWA_2"/>
    <property type="match status" value="1"/>
</dbReference>
<dbReference type="SUPFAM" id="SSF53300">
    <property type="entry name" value="vWA-like"/>
    <property type="match status" value="1"/>
</dbReference>
<feature type="signal peptide" evidence="1">
    <location>
        <begin position="1"/>
        <end position="25"/>
    </location>
</feature>
<dbReference type="InterPro" id="IPR036465">
    <property type="entry name" value="vWFA_dom_sf"/>
</dbReference>
<reference evidence="3" key="1">
    <citation type="submission" date="2020-10" db="EMBL/GenBank/DDBJ databases">
        <title>Paenihalocynthiibacter styelae gen. nov., sp. nov., isolated from stalked sea squirt Styela clava.</title>
        <authorList>
            <person name="Kim Y.-O."/>
            <person name="Yoon J.-H."/>
        </authorList>
    </citation>
    <scope>NUCLEOTIDE SEQUENCE</scope>
    <source>
        <strain evidence="3">MYP1-1</strain>
    </source>
</reference>
<feature type="domain" description="VWFA" evidence="2">
    <location>
        <begin position="31"/>
        <end position="211"/>
    </location>
</feature>
<dbReference type="InterPro" id="IPR002035">
    <property type="entry name" value="VWF_A"/>
</dbReference>
<proteinExistence type="predicted"/>
<comment type="caution">
    <text evidence="3">The sequence shown here is derived from an EMBL/GenBank/DDBJ whole genome shotgun (WGS) entry which is preliminary data.</text>
</comment>
<keyword evidence="4" id="KW-1185">Reference proteome</keyword>
<name>A0A8J7LK86_9RHOB</name>
<sequence>MPLSFRTIFPLSLSLCTALVPPAFSQTADTDVMVVFDVSGSMWGQIDGVTKIEIARDAFSTISADWDAGNVNAGLIAYGHRRKGDCSDIELISEPAPGSSAALGQIVNQLTPRGKTPLSDAVRLAAETLRFTEDSATVVLVSDGRETCSANPCAVGAELERLGVNFTAHVVGFDVTDPEARAQLQCLADNTGGQYFDAGDANGLGNALRNIAAPAPVQEASSGVFSLNVRISTTEGTSRPGQLTYRATNTETGDVIIIGSRKDAAEILTALPTELPDGVWLIEAISAEGHGSLEVSPANESETIDVPFTAHATGFTMPNNGPYAMGTENVFYLNATAPLQPNADYTVALIDPATEERIDWETRFGSDPIGVTPHWLVAPERAGTYEIRVQKGYDAPIAVFPVEFTEAPQVGWTGVRNGQTGGQLPVSVTGHVYQSNQLILSQDGTELGRFSLQSLDTPAGPMLPLPNADGAYDLSYSYYDANGDQQLVDLGQINVGAVVQEDDADAVAPPANTNTGRRATTSDDTAMGIRDEHRNSHPGMANNIAYWEEFETTEIGFDCVAPACSQHIPGFEDGFPMPVLQGVTLHRSGVLKGGVPYVAFHHEASNGTLELNPSMADPAGSLLHLGHSTCKGLAETGETATGEPAHLMCITNMPDPALVQQQDLLQGWLKMHALMQPTAVISPEQGPALPADVHAGLPATADAGARRNRAILDAVYICYDERCTFNFESLGLTDIPVLKNFGLMETGAVNGRLSLELVNVTNGEWVVVNPIAMMSDEILDCEARAGDVSQPDRICTVRNANAYTHAQRNLMNTWMRELRAGDHKNQLMVRDHHSLYMGEDGTPSEIVPVFTGAWTVVDRATMNEIGQVNLASSLQNEQFSEARVTIGTPLDPANLPVDEDVDISVTTQVNADGTPAYGWVSLGNHPDEYSGAMRPVKNTDSWEAVLGHRQNPKLLHIMLRPDAGQTSPEGVISDIPETPDEQHGALQGEWEIINESTQRPWLHLSLDHLPQGARATGPVMQLAAGEIGDGTADIHVIMKPSGGINMIRLQLDTPQGALASLLSVDASGDVFAGTLPLGHDDASISIEMRRAGSQAPISDSEAAIIGEGFTPACTEAHCYYANSEYRDSFALPQGWRYRSPVRAGNGGVIAIDADGRDAVTWHAEGTPPADTVCLAGDSGQFCARSDAPEAIIAGFDMLRQSHSLLPDH</sequence>
<protein>
    <submittedName>
        <fullName evidence="3">VWA domain-containing protein</fullName>
    </submittedName>
</protein>
<keyword evidence="1" id="KW-0732">Signal</keyword>
<dbReference type="Gene3D" id="3.40.50.410">
    <property type="entry name" value="von Willebrand factor, type A domain"/>
    <property type="match status" value="1"/>
</dbReference>
<evidence type="ECO:0000313" key="4">
    <source>
        <dbReference type="Proteomes" id="UP000640583"/>
    </source>
</evidence>
<evidence type="ECO:0000313" key="3">
    <source>
        <dbReference type="EMBL" id="MBI1492024.1"/>
    </source>
</evidence>
<feature type="chain" id="PRO_5035180703" evidence="1">
    <location>
        <begin position="26"/>
        <end position="1208"/>
    </location>
</feature>
<accession>A0A8J7LK86</accession>
<dbReference type="Proteomes" id="UP000640583">
    <property type="component" value="Unassembled WGS sequence"/>
</dbReference>
<dbReference type="AlphaFoldDB" id="A0A8J7LK86"/>
<dbReference type="RefSeq" id="WP_228846995.1">
    <property type="nucleotide sequence ID" value="NZ_JADCKQ010000001.1"/>
</dbReference>
<evidence type="ECO:0000256" key="1">
    <source>
        <dbReference type="SAM" id="SignalP"/>
    </source>
</evidence>
<organism evidence="3 4">
    <name type="scientific">Halocynthiibacter styelae</name>
    <dbReference type="NCBI Taxonomy" id="2761955"/>
    <lineage>
        <taxon>Bacteria</taxon>
        <taxon>Pseudomonadati</taxon>
        <taxon>Pseudomonadota</taxon>
        <taxon>Alphaproteobacteria</taxon>
        <taxon>Rhodobacterales</taxon>
        <taxon>Paracoccaceae</taxon>
        <taxon>Halocynthiibacter</taxon>
    </lineage>
</organism>
<dbReference type="EMBL" id="JADCKQ010000001">
    <property type="protein sequence ID" value="MBI1492024.1"/>
    <property type="molecule type" value="Genomic_DNA"/>
</dbReference>
<gene>
    <name evidence="3" type="ORF">H1D41_00065</name>
</gene>
<evidence type="ECO:0000259" key="2">
    <source>
        <dbReference type="PROSITE" id="PS50234"/>
    </source>
</evidence>
<dbReference type="PROSITE" id="PS50234">
    <property type="entry name" value="VWFA"/>
    <property type="match status" value="1"/>
</dbReference>